<dbReference type="Pfam" id="PF16945">
    <property type="entry name" value="Phage_r1t_holin"/>
    <property type="match status" value="1"/>
</dbReference>
<name>A0A496PMG4_9MICC</name>
<comment type="caution">
    <text evidence="2">The sequence shown here is derived from an EMBL/GenBank/DDBJ whole genome shotgun (WGS) entry which is preliminary data.</text>
</comment>
<reference evidence="2 3" key="1">
    <citation type="submission" date="2018-07" db="EMBL/GenBank/DDBJ databases">
        <title>Arthrobacter sp. nov., isolated from raw cow's milk with high bacterial count.</title>
        <authorList>
            <person name="Hahne J."/>
            <person name="Isele D."/>
            <person name="Lipski A."/>
        </authorList>
    </citation>
    <scope>NUCLEOTIDE SEQUENCE [LARGE SCALE GENOMIC DNA]</scope>
    <source>
        <strain evidence="2 3">JZ R-183</strain>
    </source>
</reference>
<accession>A0A496PMG4</accession>
<dbReference type="AlphaFoldDB" id="A0A496PMG4"/>
<evidence type="ECO:0000313" key="2">
    <source>
        <dbReference type="EMBL" id="RKW71733.1"/>
    </source>
</evidence>
<dbReference type="EMBL" id="QQXL01000001">
    <property type="protein sequence ID" value="RKW71733.1"/>
    <property type="molecule type" value="Genomic_DNA"/>
</dbReference>
<dbReference type="InterPro" id="IPR020109">
    <property type="entry name" value="Holin_r1t"/>
</dbReference>
<gene>
    <name evidence="2" type="ORF">DWQ67_02590</name>
</gene>
<organism evidence="2 3">
    <name type="scientific">Galactobacter caseinivorans</name>
    <dbReference type="NCBI Taxonomy" id="2676123"/>
    <lineage>
        <taxon>Bacteria</taxon>
        <taxon>Bacillati</taxon>
        <taxon>Actinomycetota</taxon>
        <taxon>Actinomycetes</taxon>
        <taxon>Micrococcales</taxon>
        <taxon>Micrococcaceae</taxon>
        <taxon>Galactobacter</taxon>
    </lineage>
</organism>
<keyword evidence="3" id="KW-1185">Reference proteome</keyword>
<dbReference type="Proteomes" id="UP000273119">
    <property type="component" value="Unassembled WGS sequence"/>
</dbReference>
<feature type="compositionally biased region" description="Acidic residues" evidence="1">
    <location>
        <begin position="75"/>
        <end position="95"/>
    </location>
</feature>
<evidence type="ECO:0000256" key="1">
    <source>
        <dbReference type="SAM" id="MobiDB-lite"/>
    </source>
</evidence>
<evidence type="ECO:0008006" key="4">
    <source>
        <dbReference type="Google" id="ProtNLM"/>
    </source>
</evidence>
<proteinExistence type="predicted"/>
<protein>
    <recommendedName>
        <fullName evidence="4">Holin</fullName>
    </recommendedName>
</protein>
<evidence type="ECO:0000313" key="3">
    <source>
        <dbReference type="Proteomes" id="UP000273119"/>
    </source>
</evidence>
<feature type="region of interest" description="Disordered" evidence="1">
    <location>
        <begin position="75"/>
        <end position="103"/>
    </location>
</feature>
<dbReference type="RefSeq" id="WP_121483996.1">
    <property type="nucleotide sequence ID" value="NZ_QQXL01000001.1"/>
</dbReference>
<sequence length="103" mass="10422">MFTIAFFKGAAERAAKTFAQSLLAVISVTGLTFGGVDWGVSLSAAGLAALASVLTSIVNPSFTAGGDQEIVIEQISDDGSELPDPEPEPVAESADDSPAKHAA</sequence>